<evidence type="ECO:0000256" key="1">
    <source>
        <dbReference type="SAM" id="MobiDB-lite"/>
    </source>
</evidence>
<dbReference type="Pfam" id="PF01345">
    <property type="entry name" value="DUF11"/>
    <property type="match status" value="2"/>
</dbReference>
<evidence type="ECO:0000313" key="5">
    <source>
        <dbReference type="Proteomes" id="UP001393056"/>
    </source>
</evidence>
<comment type="caution">
    <text evidence="4">The sequence shown here is derived from an EMBL/GenBank/DDBJ whole genome shotgun (WGS) entry which is preliminary data.</text>
</comment>
<gene>
    <name evidence="4" type="ORF">AAEO58_11090</name>
</gene>
<feature type="chain" id="PRO_5046985486" evidence="2">
    <location>
        <begin position="23"/>
        <end position="1216"/>
    </location>
</feature>
<feature type="non-terminal residue" evidence="4">
    <location>
        <position position="1216"/>
    </location>
</feature>
<evidence type="ECO:0000259" key="3">
    <source>
        <dbReference type="Pfam" id="PF01345"/>
    </source>
</evidence>
<dbReference type="InterPro" id="IPR001434">
    <property type="entry name" value="OmcB-like_DUF11"/>
</dbReference>
<feature type="region of interest" description="Disordered" evidence="1">
    <location>
        <begin position="1048"/>
        <end position="1069"/>
    </location>
</feature>
<feature type="signal peptide" evidence="2">
    <location>
        <begin position="1"/>
        <end position="22"/>
    </location>
</feature>
<dbReference type="NCBIfam" id="TIGR01451">
    <property type="entry name" value="B_ant_repeat"/>
    <property type="match status" value="2"/>
</dbReference>
<evidence type="ECO:0000313" key="4">
    <source>
        <dbReference type="EMBL" id="MEL1248589.1"/>
    </source>
</evidence>
<sequence length="1216" mass="123843">MALLVMFFLLPVMEFTGFGAWAQSVVVTTTNNKCLNGGIVNVDSTTGLGATPEFQVLKDGVLVFPDPGNSALFSTATSFTGLVDGNYVVVGRAGPGNPTYSSNSIAVDDGYVNFAATTSIVSASCVGGTAVLTTNVTSGGVKPLTFSIASASSPGVPLQTTSGINANSFAFNALPVGNYTVSVTDSCGQTIVGATSVSAVSTTLADVNLPSSIFTRANLICSNPFMIQNELGFTYVAGGAPLTSAAAALFSVHILYNGVLYGKDNTGDGYADAGAPGWAANSATSLQMPLGITRANILANLGNIKVVLMDACGNTKEFTVTSPAYDINMSNCGGVAYATSTIYSGLVCLPMNITFTNTSNPSDVVTFMQTTGTQTFTGGLTPGQTYSYTYLDSEGYSTGIFYLPQTKTIPISGSTSVTQNFYGNQFNLNVLNYGKLLINYSPFVVGDIIYYTVTASNNPLVPVGHTGSVALDQNGNAYLPRVNATDPAGYWPEGNYTITVNGNCGSSSANFVVSGYTASSFGNLITPVCGGFNYQLTGVFDDYNAYEVVVLAGPSSVGQVRNLSNATTSLPFNGLTYGNYTFGVRIKGGTFTVHTRFVSITANYFITVDKTVTGGYVCNSGDTNGVLSITASSIAPAPGNVLEYALSPDGGTTYGSYQSGSTFSGLSGGIHYFRVKDACGNIITQTAQLGVASNPQIAVNGVYGNASVCNYTGATVTLTLDVDLPGSTYLWSGPGINASNNNVKNPVVNVSDMSSGTNVYSCTFNSGPPCNTNGTATVTIDSRPFVDLVVTDPAPVCFPSTVNLTAAAVTASSTGVFSKTYWKDAACTIPLTPANAVSISGTYYIRGRAHVSLNLCETIRPVVVVVSSLPIATISYPGGPFCPTGTATVSVSGASGGTYTSDAGLSINASTGLIDLASSTSGNHTITYNFSNAGCSSTTTTVINVRNPIECTLAPGDADLSVTKTVSPLGAAVGSNVTFTITATNNGPSDATGVNVSDSLPAGYTLVSATPATGTWSSPTWTIGNLANGASTTMSVVATLTATGPWANTATISGNESDPTPGNNTSTATPNVIDAVNDGTNASPFATVSVGTTSTTVPGSVLTNDTLNGVVVTTSNTDVTATTEGPLSIDVNGVITVAANTPDGVYPITYTLCSTSLTPQICDTATAYVGVSAIVTDLSVTKTVSPLGAAVGSNVTFTITATNNGPSDATGVNVSD</sequence>
<feature type="domain" description="DUF11" evidence="3">
    <location>
        <begin position="1177"/>
        <end position="1216"/>
    </location>
</feature>
<dbReference type="Gene3D" id="2.60.40.10">
    <property type="entry name" value="Immunoglobulins"/>
    <property type="match status" value="1"/>
</dbReference>
<dbReference type="InterPro" id="IPR013783">
    <property type="entry name" value="Ig-like_fold"/>
</dbReference>
<feature type="domain" description="DUF11" evidence="3">
    <location>
        <begin position="959"/>
        <end position="1069"/>
    </location>
</feature>
<protein>
    <submittedName>
        <fullName evidence="4">DUF11 domain-containing protein</fullName>
    </submittedName>
</protein>
<proteinExistence type="predicted"/>
<accession>A0ABU9I956</accession>
<dbReference type="InterPro" id="IPR047589">
    <property type="entry name" value="DUF11_rpt"/>
</dbReference>
<name>A0ABU9I956_9FLAO</name>
<evidence type="ECO:0000256" key="2">
    <source>
        <dbReference type="SAM" id="SignalP"/>
    </source>
</evidence>
<organism evidence="4 5">
    <name type="scientific">Flavobacterium helocola</name>
    <dbReference type="NCBI Taxonomy" id="3139139"/>
    <lineage>
        <taxon>Bacteria</taxon>
        <taxon>Pseudomonadati</taxon>
        <taxon>Bacteroidota</taxon>
        <taxon>Flavobacteriia</taxon>
        <taxon>Flavobacteriales</taxon>
        <taxon>Flavobacteriaceae</taxon>
        <taxon>Flavobacterium</taxon>
    </lineage>
</organism>
<dbReference type="EMBL" id="JBBYHT010000005">
    <property type="protein sequence ID" value="MEL1248589.1"/>
    <property type="molecule type" value="Genomic_DNA"/>
</dbReference>
<keyword evidence="2" id="KW-0732">Signal</keyword>
<dbReference type="Proteomes" id="UP001393056">
    <property type="component" value="Unassembled WGS sequence"/>
</dbReference>
<keyword evidence="5" id="KW-1185">Reference proteome</keyword>
<reference evidence="4 5" key="1">
    <citation type="submission" date="2024-04" db="EMBL/GenBank/DDBJ databases">
        <title>Flavobacterium sp. DGU41 16S ribosomal RNA gene Genome sequencing and assembly.</title>
        <authorList>
            <person name="Park S."/>
        </authorList>
    </citation>
    <scope>NUCLEOTIDE SEQUENCE [LARGE SCALE GENOMIC DNA]</scope>
    <source>
        <strain evidence="4 5">DGU41</strain>
    </source>
</reference>